<dbReference type="InterPro" id="IPR016176">
    <property type="entry name" value="Cbl-dep_enz_cat"/>
</dbReference>
<dbReference type="PANTHER" id="PTHR48101">
    <property type="entry name" value="METHYLMALONYL-COA MUTASE, MITOCHONDRIAL-RELATED"/>
    <property type="match status" value="1"/>
</dbReference>
<dbReference type="EMBL" id="AP013035">
    <property type="protein sequence ID" value="BAT71816.1"/>
    <property type="molecule type" value="Genomic_DNA"/>
</dbReference>
<evidence type="ECO:0000259" key="8">
    <source>
        <dbReference type="Pfam" id="PF01642"/>
    </source>
</evidence>
<evidence type="ECO:0000256" key="1">
    <source>
        <dbReference type="ARBA" id="ARBA00001922"/>
    </source>
</evidence>
<dbReference type="Proteomes" id="UP000063234">
    <property type="component" value="Chromosome"/>
</dbReference>
<feature type="domain" description="Methylmalonyl-CoA mutase alpha/beta chain catalytic" evidence="8">
    <location>
        <begin position="48"/>
        <end position="563"/>
    </location>
</feature>
<evidence type="ECO:0000256" key="4">
    <source>
        <dbReference type="ARBA" id="ARBA00022628"/>
    </source>
</evidence>
<accession>A0A0S3QU07</accession>
<comment type="similarity">
    <text evidence="2">Belongs to the methylmalonyl-CoA mutase family.</text>
</comment>
<dbReference type="EC" id="5.4.99.2" evidence="3"/>
<keyword evidence="7" id="KW-0170">Cobalt</keyword>
<protein>
    <recommendedName>
        <fullName evidence="3">methylmalonyl-CoA mutase</fullName>
        <ecNumber evidence="3">5.4.99.2</ecNumber>
    </recommendedName>
</protein>
<evidence type="ECO:0000313" key="10">
    <source>
        <dbReference type="Proteomes" id="UP000063234"/>
    </source>
</evidence>
<proteinExistence type="inferred from homology"/>
<dbReference type="PANTHER" id="PTHR48101:SF1">
    <property type="entry name" value="METHYLMALONYL-COA MUTASE, LARGE SUBUNIT"/>
    <property type="match status" value="1"/>
</dbReference>
<dbReference type="CDD" id="cd03680">
    <property type="entry name" value="MM_CoA_mutase_ICM_like"/>
    <property type="match status" value="1"/>
</dbReference>
<dbReference type="Gene3D" id="3.20.20.240">
    <property type="entry name" value="Methylmalonyl-CoA mutase"/>
    <property type="match status" value="1"/>
</dbReference>
<dbReference type="SUPFAM" id="SSF51703">
    <property type="entry name" value="Cobalamin (vitamin B12)-dependent enzymes"/>
    <property type="match status" value="1"/>
</dbReference>
<evidence type="ECO:0000256" key="7">
    <source>
        <dbReference type="ARBA" id="ARBA00023285"/>
    </source>
</evidence>
<keyword evidence="6 9" id="KW-0413">Isomerase</keyword>
<evidence type="ECO:0000313" key="9">
    <source>
        <dbReference type="EMBL" id="BAT71816.1"/>
    </source>
</evidence>
<dbReference type="InterPro" id="IPR006098">
    <property type="entry name" value="MMCoA_mutase_a_cat"/>
</dbReference>
<evidence type="ECO:0000256" key="2">
    <source>
        <dbReference type="ARBA" id="ARBA00008465"/>
    </source>
</evidence>
<gene>
    <name evidence="9" type="ORF">TST_1022</name>
</gene>
<sequence>MEVKTKKGLFSPEAIEEVAREKKRWEEGPLAKEMAKHPERKEKFLSLSDLEIKRVYTPEDIKDFDYMRDLGFPGEYPFTRGVHTTMYRGRIWTIRQFAGFGTPEQTNQRYKYLLSIGQTGLSIAFDFPTLYGRDSDDPMARGEVGKCGVAVDTLKDFEIIFDGIPMDKISTSMTINPPAIVLLAMYIACAEKQGVPQEKLMGTVQNDMLKEFIAQKTWIYPPEPSLRLVRDIVVYCTHHVPKWNTISISGYHIREAGATAVQELAFTLADGIEYVRMGINAGLDVDQFAPRYSFFFDSHMDFFEEIAKFRAARRMWAKIMREWFGAKNPRSWWMRFHTQTAGCSLTAQQPLNNIVRTTIEALAAVLGGTQSLHTNSMDETWALPTEEAVTVATRTQQIIAYESGVTNTIDPLAGSYFVEALTNEIEEKAWEYINKIEEMGGMLEAIKKGYPQREITESAFRFQQAVEAKEKIIVGVNEFVMGEEHDLPIEILKIDPEVERVQIERLNEVRRKRDNAKVKRLLDDLRDACKDEKENVMPIIIDLVREYASIGEICNAMKDVFGEYKDPAFF</sequence>
<keyword evidence="5" id="KW-0479">Metal-binding</keyword>
<dbReference type="Pfam" id="PF01642">
    <property type="entry name" value="MM_CoA_mutase"/>
    <property type="match status" value="1"/>
</dbReference>
<dbReference type="AlphaFoldDB" id="A0A0S3QU07"/>
<dbReference type="KEGG" id="ttk:TST_1022"/>
<reference evidence="10" key="1">
    <citation type="journal article" date="2018" name="Science">
        <title>A primordial and reversible TCA cycle in a facultatively chemolithoautotrophic thermophile.</title>
        <authorList>
            <person name="Nunoura T."/>
            <person name="Chikaraishi Y."/>
            <person name="Izaki R."/>
            <person name="Suwa T."/>
            <person name="Sato T."/>
            <person name="Harada T."/>
            <person name="Mori K."/>
            <person name="Kato Y."/>
            <person name="Miyazaki M."/>
            <person name="Shimamura S."/>
            <person name="Yanagawa K."/>
            <person name="Shuto A."/>
            <person name="Ohkouchi N."/>
            <person name="Fujita N."/>
            <person name="Takaki Y."/>
            <person name="Atomi H."/>
            <person name="Takai K."/>
        </authorList>
    </citation>
    <scope>NUCLEOTIDE SEQUENCE [LARGE SCALE GENOMIC DNA]</scope>
    <source>
        <strain evidence="10">DSM 17441 / JCM 13301 / NBRC 103674 / ABI70S6</strain>
    </source>
</reference>
<evidence type="ECO:0000256" key="5">
    <source>
        <dbReference type="ARBA" id="ARBA00022723"/>
    </source>
</evidence>
<dbReference type="InterPro" id="IPR006099">
    <property type="entry name" value="MeMalonylCoA_mutase_a/b_cat"/>
</dbReference>
<dbReference type="PATRIC" id="fig|1298851.3.peg.1065"/>
<evidence type="ECO:0000256" key="6">
    <source>
        <dbReference type="ARBA" id="ARBA00023235"/>
    </source>
</evidence>
<dbReference type="GO" id="GO:0046872">
    <property type="term" value="F:metal ion binding"/>
    <property type="evidence" value="ECO:0007669"/>
    <property type="project" value="UniProtKB-KW"/>
</dbReference>
<comment type="cofactor">
    <cofactor evidence="1">
        <name>adenosylcob(III)alamin</name>
        <dbReference type="ChEBI" id="CHEBI:18408"/>
    </cofactor>
</comment>
<dbReference type="STRING" id="1298851.TST_1022"/>
<dbReference type="FunFam" id="3.20.20.240:FF:000001">
    <property type="entry name" value="Probable methylmalonyl-coa mutase"/>
    <property type="match status" value="1"/>
</dbReference>
<dbReference type="NCBIfam" id="TIGR00641">
    <property type="entry name" value="acid_CoA_mut_N"/>
    <property type="match status" value="1"/>
</dbReference>
<keyword evidence="4" id="KW-0846">Cobalamin</keyword>
<dbReference type="GO" id="GO:0031419">
    <property type="term" value="F:cobalamin binding"/>
    <property type="evidence" value="ECO:0007669"/>
    <property type="project" value="UniProtKB-KW"/>
</dbReference>
<dbReference type="RefSeq" id="WP_068549814.1">
    <property type="nucleotide sequence ID" value="NZ_AP013035.1"/>
</dbReference>
<organism evidence="9 10">
    <name type="scientific">Thermosulfidibacter takaii (strain DSM 17441 / JCM 13301 / NBRC 103674 / ABI70S6)</name>
    <dbReference type="NCBI Taxonomy" id="1298851"/>
    <lineage>
        <taxon>Bacteria</taxon>
        <taxon>Pseudomonadati</taxon>
        <taxon>Thermosulfidibacterota</taxon>
        <taxon>Thermosulfidibacteria</taxon>
        <taxon>Thermosulfidibacterales</taxon>
        <taxon>Thermosulfidibacteraceae</taxon>
    </lineage>
</organism>
<dbReference type="GO" id="GO:0004494">
    <property type="term" value="F:methylmalonyl-CoA mutase activity"/>
    <property type="evidence" value="ECO:0007669"/>
    <property type="project" value="UniProtKB-EC"/>
</dbReference>
<evidence type="ECO:0000256" key="3">
    <source>
        <dbReference type="ARBA" id="ARBA00012398"/>
    </source>
</evidence>
<keyword evidence="10" id="KW-1185">Reference proteome</keyword>
<dbReference type="OrthoDB" id="9762378at2"/>
<name>A0A0S3QU07_THET7</name>